<gene>
    <name evidence="2" type="ORF">FAA86_20365</name>
</gene>
<reference evidence="2 3" key="1">
    <citation type="submission" date="2019-04" db="EMBL/GenBank/DDBJ databases">
        <title>genome sequence of strain W3.</title>
        <authorList>
            <person name="Gao J."/>
            <person name="Sun J."/>
        </authorList>
    </citation>
    <scope>NUCLEOTIDE SEQUENCE [LARGE SCALE GENOMIC DNA]</scope>
    <source>
        <strain evidence="2 3">W3</strain>
    </source>
</reference>
<dbReference type="RefSeq" id="WP_136542869.1">
    <property type="nucleotide sequence ID" value="NZ_STGU01000015.1"/>
</dbReference>
<dbReference type="Gene3D" id="2.40.10.220">
    <property type="entry name" value="predicted glycosyltransferase like domains"/>
    <property type="match status" value="1"/>
</dbReference>
<dbReference type="AlphaFoldDB" id="A0A4S8PNR4"/>
<dbReference type="EMBL" id="STGU01000015">
    <property type="protein sequence ID" value="THV32540.1"/>
    <property type="molecule type" value="Genomic_DNA"/>
</dbReference>
<feature type="domain" description="PilZ" evidence="1">
    <location>
        <begin position="5"/>
        <end position="83"/>
    </location>
</feature>
<protein>
    <submittedName>
        <fullName evidence="2">PilZ domain-containing protein</fullName>
    </submittedName>
</protein>
<evidence type="ECO:0000259" key="1">
    <source>
        <dbReference type="Pfam" id="PF07238"/>
    </source>
</evidence>
<organism evidence="2 3">
    <name type="scientific">Rhizobium rosettiformans W3</name>
    <dbReference type="NCBI Taxonomy" id="538378"/>
    <lineage>
        <taxon>Bacteria</taxon>
        <taxon>Pseudomonadati</taxon>
        <taxon>Pseudomonadota</taxon>
        <taxon>Alphaproteobacteria</taxon>
        <taxon>Hyphomicrobiales</taxon>
        <taxon>Rhizobiaceae</taxon>
        <taxon>Rhizobium/Agrobacterium group</taxon>
        <taxon>Rhizobium</taxon>
    </lineage>
</organism>
<sequence>MTQPERRRQPRLRALKAGRAILPGGHSTFDCMIRNLSPVGAKVTFESTVDIPQEFRLRFEDGTTHDCAVKWRKERELGVEFLDALAG</sequence>
<dbReference type="GO" id="GO:0035438">
    <property type="term" value="F:cyclic-di-GMP binding"/>
    <property type="evidence" value="ECO:0007669"/>
    <property type="project" value="InterPro"/>
</dbReference>
<dbReference type="Pfam" id="PF07238">
    <property type="entry name" value="PilZ"/>
    <property type="match status" value="1"/>
</dbReference>
<dbReference type="Proteomes" id="UP000307378">
    <property type="component" value="Unassembled WGS sequence"/>
</dbReference>
<accession>A0A4S8PNR4</accession>
<dbReference type="InterPro" id="IPR009875">
    <property type="entry name" value="PilZ_domain"/>
</dbReference>
<name>A0A4S8PNR4_9HYPH</name>
<dbReference type="SUPFAM" id="SSF141371">
    <property type="entry name" value="PilZ domain-like"/>
    <property type="match status" value="1"/>
</dbReference>
<evidence type="ECO:0000313" key="2">
    <source>
        <dbReference type="EMBL" id="THV32540.1"/>
    </source>
</evidence>
<evidence type="ECO:0000313" key="3">
    <source>
        <dbReference type="Proteomes" id="UP000307378"/>
    </source>
</evidence>
<proteinExistence type="predicted"/>
<comment type="caution">
    <text evidence="2">The sequence shown here is derived from an EMBL/GenBank/DDBJ whole genome shotgun (WGS) entry which is preliminary data.</text>
</comment>